<evidence type="ECO:0000313" key="12">
    <source>
        <dbReference type="EMBL" id="CAD6188230.1"/>
    </source>
</evidence>
<feature type="compositionally biased region" description="Basic and acidic residues" evidence="10">
    <location>
        <begin position="196"/>
        <end position="206"/>
    </location>
</feature>
<evidence type="ECO:0000256" key="1">
    <source>
        <dbReference type="ARBA" id="ARBA00001400"/>
    </source>
</evidence>
<feature type="region of interest" description="Disordered" evidence="10">
    <location>
        <begin position="869"/>
        <end position="955"/>
    </location>
</feature>
<feature type="compositionally biased region" description="Polar residues" evidence="10">
    <location>
        <begin position="118"/>
        <end position="128"/>
    </location>
</feature>
<dbReference type="OrthoDB" id="10031947at2759"/>
<dbReference type="PROSITE" id="PS00130">
    <property type="entry name" value="U_DNA_GLYCOSYLASE"/>
    <property type="match status" value="1"/>
</dbReference>
<comment type="function">
    <text evidence="7">Excises uracil residues from the DNA which can arise as a result of misincorporation of dUMP residues by DNA polymerase or due to deamination of cytosine.</text>
</comment>
<reference evidence="12" key="1">
    <citation type="submission" date="2020-10" db="EMBL/GenBank/DDBJ databases">
        <authorList>
            <person name="Kikuchi T."/>
        </authorList>
    </citation>
    <scope>NUCLEOTIDE SEQUENCE</scope>
    <source>
        <strain evidence="12">NKZ352</strain>
    </source>
</reference>
<dbReference type="NCBIfam" id="TIGR00628">
    <property type="entry name" value="ung"/>
    <property type="match status" value="1"/>
</dbReference>
<dbReference type="Pfam" id="PF03167">
    <property type="entry name" value="UDG"/>
    <property type="match status" value="1"/>
</dbReference>
<feature type="region of interest" description="Disordered" evidence="10">
    <location>
        <begin position="253"/>
        <end position="480"/>
    </location>
</feature>
<keyword evidence="6 7" id="KW-0234">DNA repair</keyword>
<dbReference type="InterPro" id="IPR002043">
    <property type="entry name" value="UDG_fam1"/>
</dbReference>
<dbReference type="SMART" id="SM00986">
    <property type="entry name" value="UDG"/>
    <property type="match status" value="1"/>
</dbReference>
<evidence type="ECO:0000256" key="6">
    <source>
        <dbReference type="ARBA" id="ARBA00023204"/>
    </source>
</evidence>
<feature type="domain" description="Uracil-DNA glycosylase-like" evidence="11">
    <location>
        <begin position="1132"/>
        <end position="1293"/>
    </location>
</feature>
<dbReference type="InterPro" id="IPR056515">
    <property type="entry name" value="INO80E_N"/>
</dbReference>
<feature type="compositionally biased region" description="Basic residues" evidence="10">
    <location>
        <begin position="819"/>
        <end position="836"/>
    </location>
</feature>
<comment type="catalytic activity">
    <reaction evidence="1 7">
        <text>Hydrolyzes single-stranded DNA or mismatched double-stranded DNA and polynucleotides, releasing free uracil.</text>
        <dbReference type="EC" id="3.2.2.27"/>
    </reaction>
</comment>
<evidence type="ECO:0000256" key="4">
    <source>
        <dbReference type="ARBA" id="ARBA00022763"/>
    </source>
</evidence>
<dbReference type="CDD" id="cd10027">
    <property type="entry name" value="UDG-F1-like"/>
    <property type="match status" value="1"/>
</dbReference>
<dbReference type="SUPFAM" id="SSF52141">
    <property type="entry name" value="Uracil-DNA glycosylase-like"/>
    <property type="match status" value="1"/>
</dbReference>
<feature type="region of interest" description="Disordered" evidence="10">
    <location>
        <begin position="1"/>
        <end position="206"/>
    </location>
</feature>
<feature type="compositionally biased region" description="Polar residues" evidence="10">
    <location>
        <begin position="255"/>
        <end position="272"/>
    </location>
</feature>
<feature type="compositionally biased region" description="Basic and acidic residues" evidence="10">
    <location>
        <begin position="129"/>
        <end position="145"/>
    </location>
</feature>
<keyword evidence="5 7" id="KW-0378">Hydrolase</keyword>
<evidence type="ECO:0000313" key="13">
    <source>
        <dbReference type="Proteomes" id="UP000835052"/>
    </source>
</evidence>
<protein>
    <recommendedName>
        <fullName evidence="3 7">Uracil-DNA glycosylase</fullName>
        <shortName evidence="7">UDG</shortName>
        <ecNumber evidence="3 7">3.2.2.27</ecNumber>
    </recommendedName>
</protein>
<feature type="compositionally biased region" description="Polar residues" evidence="10">
    <location>
        <begin position="80"/>
        <end position="107"/>
    </location>
</feature>
<dbReference type="FunFam" id="3.40.470.10:FF:000001">
    <property type="entry name" value="Uracil-DNA glycosylase"/>
    <property type="match status" value="1"/>
</dbReference>
<dbReference type="PANTHER" id="PTHR11264:SF7">
    <property type="entry name" value="URACIL-DNA GLYCOSYLASE"/>
    <property type="match status" value="1"/>
</dbReference>
<evidence type="ECO:0000256" key="7">
    <source>
        <dbReference type="HAMAP-Rule" id="MF_03166"/>
    </source>
</evidence>
<dbReference type="GO" id="GO:0097510">
    <property type="term" value="P:base-excision repair, AP site formation via deaminated base removal"/>
    <property type="evidence" value="ECO:0007669"/>
    <property type="project" value="TreeGrafter"/>
</dbReference>
<feature type="compositionally biased region" description="Low complexity" evidence="10">
    <location>
        <begin position="749"/>
        <end position="766"/>
    </location>
</feature>
<proteinExistence type="inferred from homology"/>
<dbReference type="NCBIfam" id="NF003588">
    <property type="entry name" value="PRK05254.1-1"/>
    <property type="match status" value="1"/>
</dbReference>
<feature type="compositionally biased region" description="Polar residues" evidence="10">
    <location>
        <begin position="767"/>
        <end position="785"/>
    </location>
</feature>
<comment type="caution">
    <text evidence="12">The sequence shown here is derived from an EMBL/GenBank/DDBJ whole genome shotgun (WGS) entry which is preliminary data.</text>
</comment>
<organism evidence="12 13">
    <name type="scientific">Caenorhabditis auriculariae</name>
    <dbReference type="NCBI Taxonomy" id="2777116"/>
    <lineage>
        <taxon>Eukaryota</taxon>
        <taxon>Metazoa</taxon>
        <taxon>Ecdysozoa</taxon>
        <taxon>Nematoda</taxon>
        <taxon>Chromadorea</taxon>
        <taxon>Rhabditida</taxon>
        <taxon>Rhabditina</taxon>
        <taxon>Rhabditomorpha</taxon>
        <taxon>Rhabditoidea</taxon>
        <taxon>Rhabditidae</taxon>
        <taxon>Peloderinae</taxon>
        <taxon>Caenorhabditis</taxon>
    </lineage>
</organism>
<comment type="similarity">
    <text evidence="2 7">Belongs to the uracil-DNA glycosylase (UDG) superfamily. UNG family.</text>
</comment>
<dbReference type="InterPro" id="IPR018085">
    <property type="entry name" value="Ura-DNA_Glyclase_AS"/>
</dbReference>
<keyword evidence="7" id="KW-0539">Nucleus</keyword>
<dbReference type="GO" id="GO:0005634">
    <property type="term" value="C:nucleus"/>
    <property type="evidence" value="ECO:0007669"/>
    <property type="project" value="UniProtKB-SubCell"/>
</dbReference>
<evidence type="ECO:0000256" key="10">
    <source>
        <dbReference type="SAM" id="MobiDB-lite"/>
    </source>
</evidence>
<gene>
    <name evidence="12" type="ORF">CAUJ_LOCUS4149</name>
</gene>
<feature type="compositionally biased region" description="Low complexity" evidence="10">
    <location>
        <begin position="43"/>
        <end position="74"/>
    </location>
</feature>
<keyword evidence="13" id="KW-1185">Reference proteome</keyword>
<dbReference type="InterPro" id="IPR005122">
    <property type="entry name" value="Uracil-DNA_glycosylase-like"/>
</dbReference>
<dbReference type="EMBL" id="CAJGYM010000008">
    <property type="protein sequence ID" value="CAD6188230.1"/>
    <property type="molecule type" value="Genomic_DNA"/>
</dbReference>
<dbReference type="GO" id="GO:0004844">
    <property type="term" value="F:uracil DNA N-glycosylase activity"/>
    <property type="evidence" value="ECO:0007669"/>
    <property type="project" value="UniProtKB-UniRule"/>
</dbReference>
<dbReference type="Pfam" id="PF24237">
    <property type="entry name" value="INO80E"/>
    <property type="match status" value="1"/>
</dbReference>
<feature type="compositionally biased region" description="Polar residues" evidence="10">
    <location>
        <begin position="937"/>
        <end position="950"/>
    </location>
</feature>
<feature type="region of interest" description="Disordered" evidence="10">
    <location>
        <begin position="967"/>
        <end position="995"/>
    </location>
</feature>
<feature type="compositionally biased region" description="Low complexity" evidence="10">
    <location>
        <begin position="273"/>
        <end position="286"/>
    </location>
</feature>
<evidence type="ECO:0000259" key="11">
    <source>
        <dbReference type="SMART" id="SM00986"/>
    </source>
</evidence>
<keyword evidence="9" id="KW-0175">Coiled coil</keyword>
<dbReference type="NCBIfam" id="NF003592">
    <property type="entry name" value="PRK05254.1-5"/>
    <property type="match status" value="1"/>
</dbReference>
<feature type="coiled-coil region" evidence="9">
    <location>
        <begin position="658"/>
        <end position="692"/>
    </location>
</feature>
<dbReference type="HAMAP" id="MF_00148">
    <property type="entry name" value="UDG"/>
    <property type="match status" value="1"/>
</dbReference>
<dbReference type="GO" id="GO:0005739">
    <property type="term" value="C:mitochondrion"/>
    <property type="evidence" value="ECO:0007669"/>
    <property type="project" value="UniProtKB-SubCell"/>
</dbReference>
<sequence length="1306" mass="141307">MAEKLPGFTNRIGLPSTSTGRLPPLVLPPISLPPQKSSDPYISLGSALSPYSSSLVANPQMPSSSVMPSMPQNNGFPKSPYQQLSFSQPTVFSASLNPKPTTSSQLSPGERNPPGCSDSPSSDFLSQRRQPDRHSPQKRTSDRLPKRPNRTNIDEPSTSSSFDSPSTSVQSQTQEGPLPLDLSSTPDEAPSTSGEARSEDRQIRDSAAENIVNGLSKMQEIQKISQGVSSFKAAYTKRNFPKANSRLERLIATNRWPNSSEVRSTQNAVPTVSSSEPSQISQSSSISEEEAKKDADVFVNPTVSTTTIESSSSNGFSIGPISQNRTEDSQKSPVSAEAETSTPKAEEQPLEPSEKPLEPSEQPLEPSEQPLEPSEQPLEPSEQPPPQKEDSSPAPCSIGAESVASTSKEEVEKPPSELTIDTETKVEAKEKSTPHTEPLQLEIAEAPPVVSRPPQATSSIPTEPRQAVVVSKAPQSSKNPILQGSLVRRPTFPHQARPFFAMPRTTAPFLHAALARASHFQQGLLKPMTGGLLMPASPYHRIGMVPRRPLGFAGASHAQMQALLQRQLQFSRASAAISVQQRFLASQKLAREKALAASSALKAASEANGTKPSTSSALSSHALLARHGFSNAAIAAVLKTDRRNSSVKEQYRIYKSKFKNLVYENECYQNQLRNLQRKLLKLSRDKNFLMDRLAQFENCSDSSEEEVLSDGSVKTDDGRPAAKRRRAKRTSPSMQKHGESLSPSPSPIPEESSGASPSENEPGPSGANDSTNQDDGNVSSTQSSPAFKETEEEPAGAQKIPSRDEPVGQPDNVIDAKKRTAPSKPRKRDRTKKAKFVVKEDPNLCGTDPETLLQQIKLAHKLKEEMAKAIQTGKQMNGAHKKAVANRPSGKASVKAAPPAQPAPSPKPESAEATVPPASAPHPAEISKADVVLDSLLKNSEQPGSDSLESAPSDRLVSTPVVLALSSQPAPASTSLEASGASITDDSTENSSKQYEVQNVEENLKATGLEASMNSKPIVKIPEMFLKAANAKRSNTESSEFVGSKRTKSDSVVAKVDEKENRTSLETAKVDTVASEVKVFSISESLRSKPWFDALQTELSRPYIRKIETFLSSKYAAGQTIFPPREEIFTAFDTDLNDIRVVLIGQDPYHNDGQAHGLAFSVKHGVRPPPSLVNIYKELEVDIPGFKRPSHGCLNGWAEQGVFLLNATLTVKAHEANSHANIGWQQFTDAVISLISKTAEKPVVFLLWGGFAHKKEALINKAKHVVIKTAHPSPLSARKWFGCRCFSKVNESLLKSGREPVDWANL</sequence>
<keyword evidence="7" id="KW-0496">Mitochondrion</keyword>
<dbReference type="NCBIfam" id="NF003589">
    <property type="entry name" value="PRK05254.1-2"/>
    <property type="match status" value="1"/>
</dbReference>
<dbReference type="PANTHER" id="PTHR11264">
    <property type="entry name" value="URACIL-DNA GLYCOSYLASE"/>
    <property type="match status" value="1"/>
</dbReference>
<evidence type="ECO:0000256" key="2">
    <source>
        <dbReference type="ARBA" id="ARBA00008184"/>
    </source>
</evidence>
<dbReference type="InterPro" id="IPR036895">
    <property type="entry name" value="Uracil-DNA_glycosylase-like_sf"/>
</dbReference>
<feature type="compositionally biased region" description="Low complexity" evidence="10">
    <location>
        <begin position="359"/>
        <end position="381"/>
    </location>
</feature>
<keyword evidence="4 7" id="KW-0227">DNA damage</keyword>
<accession>A0A8S1H4A2</accession>
<feature type="active site" description="Proton acceptor" evidence="7 8">
    <location>
        <position position="1147"/>
    </location>
</feature>
<name>A0A8S1H4A2_9PELO</name>
<evidence type="ECO:0000256" key="9">
    <source>
        <dbReference type="SAM" id="Coils"/>
    </source>
</evidence>
<dbReference type="Proteomes" id="UP000835052">
    <property type="component" value="Unassembled WGS sequence"/>
</dbReference>
<feature type="compositionally biased region" description="Low complexity" evidence="10">
    <location>
        <begin position="302"/>
        <end position="313"/>
    </location>
</feature>
<dbReference type="EC" id="3.2.2.27" evidence="3 7"/>
<evidence type="ECO:0000256" key="3">
    <source>
        <dbReference type="ARBA" id="ARBA00012030"/>
    </source>
</evidence>
<comment type="subcellular location">
    <subcellularLocation>
        <location evidence="7">Mitochondrion</location>
    </subcellularLocation>
    <subcellularLocation>
        <location evidence="7">Nucleus</location>
    </subcellularLocation>
</comment>
<feature type="compositionally biased region" description="Polar residues" evidence="10">
    <location>
        <begin position="314"/>
        <end position="324"/>
    </location>
</feature>
<dbReference type="SMART" id="SM00987">
    <property type="entry name" value="UreE_C"/>
    <property type="match status" value="1"/>
</dbReference>
<dbReference type="Gene3D" id="3.40.470.10">
    <property type="entry name" value="Uracil-DNA glycosylase-like domain"/>
    <property type="match status" value="1"/>
</dbReference>
<feature type="compositionally biased region" description="Polar residues" evidence="10">
    <location>
        <begin position="182"/>
        <end position="195"/>
    </location>
</feature>
<evidence type="ECO:0000256" key="5">
    <source>
        <dbReference type="ARBA" id="ARBA00022801"/>
    </source>
</evidence>
<feature type="region of interest" description="Disordered" evidence="10">
    <location>
        <begin position="699"/>
        <end position="848"/>
    </location>
</feature>
<feature type="compositionally biased region" description="Low complexity" evidence="10">
    <location>
        <begin position="156"/>
        <end position="172"/>
    </location>
</feature>
<feature type="compositionally biased region" description="Basic and acidic residues" evidence="10">
    <location>
        <begin position="422"/>
        <end position="434"/>
    </location>
</feature>
<feature type="compositionally biased region" description="Basic and acidic residues" evidence="10">
    <location>
        <begin position="344"/>
        <end position="358"/>
    </location>
</feature>
<evidence type="ECO:0000256" key="8">
    <source>
        <dbReference type="PROSITE-ProRule" id="PRU10072"/>
    </source>
</evidence>